<comment type="caution">
    <text evidence="1">The sequence shown here is derived from an EMBL/GenBank/DDBJ whole genome shotgun (WGS) entry which is preliminary data.</text>
</comment>
<protein>
    <recommendedName>
        <fullName evidence="3">NRDE family protein</fullName>
    </recommendedName>
</protein>
<evidence type="ECO:0008006" key="3">
    <source>
        <dbReference type="Google" id="ProtNLM"/>
    </source>
</evidence>
<dbReference type="AlphaFoldDB" id="A0A265N546"/>
<dbReference type="PANTHER" id="PTHR17985:SF8">
    <property type="entry name" value="TRANSPORT AND GOLGI ORGANIZATION PROTEIN 2 HOMOLOG"/>
    <property type="match status" value="1"/>
</dbReference>
<dbReference type="PANTHER" id="PTHR17985">
    <property type="entry name" value="SER/THR-RICH PROTEIN T10 IN DGCR REGION"/>
    <property type="match status" value="1"/>
</dbReference>
<dbReference type="InterPro" id="IPR008551">
    <property type="entry name" value="TANGO2"/>
</dbReference>
<proteinExistence type="predicted"/>
<keyword evidence="2" id="KW-1185">Reference proteome</keyword>
<evidence type="ECO:0000313" key="1">
    <source>
        <dbReference type="EMBL" id="OZU87158.1"/>
    </source>
</evidence>
<sequence length="256" mass="29411">MCLINFQFQEHPKYKLIVAANRDEAYNRPTAPAHFWENQPETLAGRDLSQMGTWLGITKHGRFAALTNFRHPDHMGTGEYSRGEIVANFLANDTPPFDYLSSLKLKRKNYTGFNVIAGDPDQLFYYSNVENKVTEVSNGTHGLSNHFLNTPWPKVVKGKNRLKKYAMEHEIIDEDVLFEIIADAEYAQDQELPETGIGLELERKLSPLFIKTPDYGTRSSTVLLIDRNNHVTFIERTYEKGNFKKENEKSFSFKIA</sequence>
<gene>
    <name evidence="1" type="ORF">CIL03_18410</name>
</gene>
<organism evidence="1 2">
    <name type="scientific">Virgibacillus indicus</name>
    <dbReference type="NCBI Taxonomy" id="2024554"/>
    <lineage>
        <taxon>Bacteria</taxon>
        <taxon>Bacillati</taxon>
        <taxon>Bacillota</taxon>
        <taxon>Bacilli</taxon>
        <taxon>Bacillales</taxon>
        <taxon>Bacillaceae</taxon>
        <taxon>Virgibacillus</taxon>
    </lineage>
</organism>
<dbReference type="EMBL" id="NPMS01000014">
    <property type="protein sequence ID" value="OZU87158.1"/>
    <property type="molecule type" value="Genomic_DNA"/>
</dbReference>
<dbReference type="RefSeq" id="WP_094887349.1">
    <property type="nucleotide sequence ID" value="NZ_NPMS01000014.1"/>
</dbReference>
<dbReference type="OrthoDB" id="4380123at2"/>
<dbReference type="Proteomes" id="UP000216498">
    <property type="component" value="Unassembled WGS sequence"/>
</dbReference>
<reference evidence="1 2" key="1">
    <citation type="submission" date="2017-08" db="EMBL/GenBank/DDBJ databases">
        <title>Virgibacillus indicus sp. nov. and Virgibacillus profoundi sp. nov, two moderately halophilic bacteria isolated from marine sediment by using the Microfluidic Streak Plate.</title>
        <authorList>
            <person name="Xu B."/>
            <person name="Hu B."/>
            <person name="Wang J."/>
            <person name="Zhu Y."/>
            <person name="Huang L."/>
            <person name="Du W."/>
            <person name="Huang Y."/>
        </authorList>
    </citation>
    <scope>NUCLEOTIDE SEQUENCE [LARGE SCALE GENOMIC DNA]</scope>
    <source>
        <strain evidence="1 2">IO3-P2-C2</strain>
    </source>
</reference>
<accession>A0A265N546</accession>
<dbReference type="Pfam" id="PF05742">
    <property type="entry name" value="TANGO2"/>
    <property type="match status" value="1"/>
</dbReference>
<evidence type="ECO:0000313" key="2">
    <source>
        <dbReference type="Proteomes" id="UP000216498"/>
    </source>
</evidence>
<name>A0A265N546_9BACI</name>